<evidence type="ECO:0000313" key="2">
    <source>
        <dbReference type="Proteomes" id="UP000789525"/>
    </source>
</evidence>
<keyword evidence="2" id="KW-1185">Reference proteome</keyword>
<evidence type="ECO:0000313" key="1">
    <source>
        <dbReference type="EMBL" id="CAG8508789.1"/>
    </source>
</evidence>
<comment type="caution">
    <text evidence="1">The sequence shown here is derived from an EMBL/GenBank/DDBJ whole genome shotgun (WGS) entry which is preliminary data.</text>
</comment>
<accession>A0ACA9L3V5</accession>
<dbReference type="Proteomes" id="UP000789525">
    <property type="component" value="Unassembled WGS sequence"/>
</dbReference>
<reference evidence="1" key="1">
    <citation type="submission" date="2021-06" db="EMBL/GenBank/DDBJ databases">
        <authorList>
            <person name="Kallberg Y."/>
            <person name="Tangrot J."/>
            <person name="Rosling A."/>
        </authorList>
    </citation>
    <scope>NUCLEOTIDE SEQUENCE</scope>
    <source>
        <strain evidence="1">CL356</strain>
    </source>
</reference>
<proteinExistence type="predicted"/>
<dbReference type="EMBL" id="CAJVPT010004485">
    <property type="protein sequence ID" value="CAG8508789.1"/>
    <property type="molecule type" value="Genomic_DNA"/>
</dbReference>
<protein>
    <submittedName>
        <fullName evidence="1">12274_t:CDS:1</fullName>
    </submittedName>
</protein>
<sequence length="1050" mass="118445">MSEKNDNEIEETVAVKTFKSLAKVPSYVSADILPDSDSSLLLIQTSLSQRDFTRKVKRTVVKQLVVSLHNDDGSLPKVINTSAFPSIDRGDMVLQAKSPSDEKLVTLRSVSNGKGKSRYVEVWKHGNLESAIDVTNTHEDFYTDDEFGCLKWSKDEKKVVYIAERKALEESNEKKFDYVPDWGEKLVNRRVPVIVVVDVDDSKAKVLPEFHSIDPGQGRASRMVFRALRAFISIGGAEFVLINSYWRSRKSILAVNLISGKVQNLTSTGSWTLFTAWDKYIVASQGFPNKFHQLNIGIINGAKDKEDNLDVNWVVVDQPYVEEGAAKTLSKNASTILQPFADKPNLEVILHQPSETSSGRKPPLIVLPHGGPHTSSIAELSLYIQTLVSLGYAIIEVNYSGSTGFGQDYIDALIGKIGDLDIEEVQASAQYFIDNNYVDRDSVAVIGGSHGGFISGHLIGKFPDFYKACVMRNPVLNIGGLPYDLKKPSIVRPSDYAKMYESSPIANIDNIKTPILLMLGQGDKRVPHVDGLQWWYYLKAQRKVDVRCKMYGETGHSLDTIEAEVSGIDEKDRVLPLTARLDEVETTVMRQREDLDTLTQKVDEIIKNTRTSENPNSSTTKLHKDDQICQSCHSSKSDEWCPSCDPQYFIDRFSDWTSGNPDVDRFIRATQRNATSRFNFLEWIPYTSLKDVKYIGKGGFGKISSAIWIDGPRSKWMCETGKWGRYPNVKVALKSIESKDVVFEELQSYLHANKNVFGRVCTLRIYGLTRNPDDPEKYIIVMLLADDGDLGQYIKKNFSKLTYQKKLEILFDMITGILQIHKVGLVHRDLHRGNVLCQRFIKLDEGRDEYRFAIGDLGLTRKPSSDSKTFYGIIPYCAPEVLEYAKYSLASDIYSFGIIMWELISGVQAFSNREHDKSLMSNIISGLRPQPVPHTPNSYEILMKRCWAPNPDNRPSAQEIYATIGVWLQNLSFTPYKGISQEFLEADEKRLVRLPVEELSSDAKYCSTTYHTINRMGFSPISIDPEPTDYFHVHKSSMQPTLVMVKPLVG</sequence>
<organism evidence="1 2">
    <name type="scientific">Acaulospora colombiana</name>
    <dbReference type="NCBI Taxonomy" id="27376"/>
    <lineage>
        <taxon>Eukaryota</taxon>
        <taxon>Fungi</taxon>
        <taxon>Fungi incertae sedis</taxon>
        <taxon>Mucoromycota</taxon>
        <taxon>Glomeromycotina</taxon>
        <taxon>Glomeromycetes</taxon>
        <taxon>Diversisporales</taxon>
        <taxon>Acaulosporaceae</taxon>
        <taxon>Acaulospora</taxon>
    </lineage>
</organism>
<gene>
    <name evidence="1" type="ORF">ACOLOM_LOCUS3124</name>
</gene>
<name>A0ACA9L3V5_9GLOM</name>